<sequence>MTGTTAPHRGANGTGEVGVGAAGLPNPGPAGLAVLGRSGRARRRHADLTAPEELRRFGGGAVGPFSQMLLIGLCVCALSLPLFPAVPALAAAVRQLERHLSARDDSLRAFWRGFVDAFRSGGWWVGLGTTAVLGLLAVNASGSFQGLVPGGAAVGWVSVAAGVGVLLVVSRAAALWRPGARWGDLLREAVDVTVADPVGSVLVLTGYGVAAVVVWMLPPLVVITPGMVTVALVAAERRRHGAA</sequence>
<dbReference type="EMBL" id="RKHQ01000001">
    <property type="protein sequence ID" value="ROR97266.1"/>
    <property type="molecule type" value="Genomic_DNA"/>
</dbReference>
<evidence type="ECO:0000313" key="4">
    <source>
        <dbReference type="Proteomes" id="UP000275356"/>
    </source>
</evidence>
<evidence type="ECO:0000256" key="1">
    <source>
        <dbReference type="SAM" id="MobiDB-lite"/>
    </source>
</evidence>
<feature type="region of interest" description="Disordered" evidence="1">
    <location>
        <begin position="1"/>
        <end position="22"/>
    </location>
</feature>
<dbReference type="Proteomes" id="UP000275356">
    <property type="component" value="Unassembled WGS sequence"/>
</dbReference>
<name>A0A3N2DBV9_9MICO</name>
<protein>
    <submittedName>
        <fullName evidence="3">Uncharacterized protein</fullName>
    </submittedName>
</protein>
<dbReference type="RefSeq" id="WP_123739339.1">
    <property type="nucleotide sequence ID" value="NZ_RKHQ01000001.1"/>
</dbReference>
<reference evidence="3 4" key="1">
    <citation type="submission" date="2018-11" db="EMBL/GenBank/DDBJ databases">
        <title>Sequencing the genomes of 1000 actinobacteria strains.</title>
        <authorList>
            <person name="Klenk H.-P."/>
        </authorList>
    </citation>
    <scope>NUCLEOTIDE SEQUENCE [LARGE SCALE GENOMIC DNA]</scope>
    <source>
        <strain evidence="3 4">DSM 13521</strain>
    </source>
</reference>
<keyword evidence="2" id="KW-1133">Transmembrane helix</keyword>
<organism evidence="3 4">
    <name type="scientific">Salana multivorans</name>
    <dbReference type="NCBI Taxonomy" id="120377"/>
    <lineage>
        <taxon>Bacteria</taxon>
        <taxon>Bacillati</taxon>
        <taxon>Actinomycetota</taxon>
        <taxon>Actinomycetes</taxon>
        <taxon>Micrococcales</taxon>
        <taxon>Beutenbergiaceae</taxon>
        <taxon>Salana</taxon>
    </lineage>
</organism>
<gene>
    <name evidence="3" type="ORF">EDD28_1863</name>
</gene>
<keyword evidence="2" id="KW-0472">Membrane</keyword>
<feature type="transmembrane region" description="Helical" evidence="2">
    <location>
        <begin position="121"/>
        <end position="141"/>
    </location>
</feature>
<dbReference type="OrthoDB" id="3683589at2"/>
<keyword evidence="4" id="KW-1185">Reference proteome</keyword>
<accession>A0A3N2DBV9</accession>
<evidence type="ECO:0000313" key="3">
    <source>
        <dbReference type="EMBL" id="ROR97266.1"/>
    </source>
</evidence>
<feature type="transmembrane region" description="Helical" evidence="2">
    <location>
        <begin position="69"/>
        <end position="93"/>
    </location>
</feature>
<comment type="caution">
    <text evidence="3">The sequence shown here is derived from an EMBL/GenBank/DDBJ whole genome shotgun (WGS) entry which is preliminary data.</text>
</comment>
<dbReference type="AlphaFoldDB" id="A0A3N2DBV9"/>
<feature type="transmembrane region" description="Helical" evidence="2">
    <location>
        <begin position="216"/>
        <end position="235"/>
    </location>
</feature>
<feature type="transmembrane region" description="Helical" evidence="2">
    <location>
        <begin position="147"/>
        <end position="169"/>
    </location>
</feature>
<keyword evidence="2" id="KW-0812">Transmembrane</keyword>
<evidence type="ECO:0000256" key="2">
    <source>
        <dbReference type="SAM" id="Phobius"/>
    </source>
</evidence>
<feature type="compositionally biased region" description="Gly residues" evidence="1">
    <location>
        <begin position="12"/>
        <end position="21"/>
    </location>
</feature>
<proteinExistence type="predicted"/>